<keyword evidence="2" id="KW-1185">Reference proteome</keyword>
<dbReference type="Proteomes" id="UP000006176">
    <property type="component" value="Chromosome"/>
</dbReference>
<name>I3XWG0_SULBS</name>
<reference evidence="1 2" key="1">
    <citation type="submission" date="2012-06" db="EMBL/GenBank/DDBJ databases">
        <title>Complete sequence of Sulfurospirillum barnesii SES-3.</title>
        <authorList>
            <consortium name="US DOE Joint Genome Institute"/>
            <person name="Lucas S."/>
            <person name="Han J."/>
            <person name="Lapidus A."/>
            <person name="Cheng J.-F."/>
            <person name="Goodwin L."/>
            <person name="Pitluck S."/>
            <person name="Peters L."/>
            <person name="Ovchinnikova G."/>
            <person name="Lu M."/>
            <person name="Detter J.C."/>
            <person name="Han C."/>
            <person name="Tapia R."/>
            <person name="Land M."/>
            <person name="Hauser L."/>
            <person name="Kyrpides N."/>
            <person name="Ivanova N."/>
            <person name="Pagani I."/>
            <person name="Stolz J."/>
            <person name="Arkin A."/>
            <person name="Dehal P."/>
            <person name="Oremland R."/>
            <person name="Saltikov C."/>
            <person name="Basu P."/>
            <person name="Hollibaugh J."/>
            <person name="Newman D."/>
            <person name="Stolyar S."/>
            <person name="Hazen T."/>
            <person name="Woyke T."/>
        </authorList>
    </citation>
    <scope>NUCLEOTIDE SEQUENCE [LARGE SCALE GENOMIC DNA]</scope>
    <source>
        <strain evidence="2">ATCC 700032 / DSM 10660 / SES-3</strain>
    </source>
</reference>
<dbReference type="KEGG" id="sba:Sulba_0985"/>
<dbReference type="OrthoDB" id="9794656at2"/>
<accession>I3XWG0</accession>
<dbReference type="EMBL" id="CP003333">
    <property type="protein sequence ID" value="AFL68284.1"/>
    <property type="molecule type" value="Genomic_DNA"/>
</dbReference>
<sequence>MKKIFPLEEENKNSDRVVDALKHEIRKYLKRERNKKLPEGAPFWIFECRMGQKEESAQEVLVQDLISTIDKAHAEKWGECYIEIIAKPAKNLKNKEEAQ</sequence>
<dbReference type="AlphaFoldDB" id="I3XWG0"/>
<dbReference type="STRING" id="760154.Sulba_0985"/>
<gene>
    <name evidence="1" type="ordered locus">Sulba_0985</name>
</gene>
<evidence type="ECO:0000313" key="2">
    <source>
        <dbReference type="Proteomes" id="UP000006176"/>
    </source>
</evidence>
<dbReference type="PATRIC" id="fig|760154.4.peg.984"/>
<dbReference type="HOGENOM" id="CLU_136846_0_0_7"/>
<protein>
    <submittedName>
        <fullName evidence="1">Uncharacterized protein</fullName>
    </submittedName>
</protein>
<proteinExistence type="predicted"/>
<evidence type="ECO:0000313" key="1">
    <source>
        <dbReference type="EMBL" id="AFL68284.1"/>
    </source>
</evidence>
<dbReference type="RefSeq" id="WP_014769163.1">
    <property type="nucleotide sequence ID" value="NC_018002.1"/>
</dbReference>
<dbReference type="InterPro" id="IPR046170">
    <property type="entry name" value="DUF6172"/>
</dbReference>
<dbReference type="Pfam" id="PF19669">
    <property type="entry name" value="DUF6172"/>
    <property type="match status" value="1"/>
</dbReference>
<dbReference type="eggNOG" id="ENOG5032RT7">
    <property type="taxonomic scope" value="Bacteria"/>
</dbReference>
<organism evidence="1 2">
    <name type="scientific">Sulfurospirillum barnesii (strain ATCC 700032 / DSM 10660 / SES-3)</name>
    <dbReference type="NCBI Taxonomy" id="760154"/>
    <lineage>
        <taxon>Bacteria</taxon>
        <taxon>Pseudomonadati</taxon>
        <taxon>Campylobacterota</taxon>
        <taxon>Epsilonproteobacteria</taxon>
        <taxon>Campylobacterales</taxon>
        <taxon>Sulfurospirillaceae</taxon>
        <taxon>Sulfurospirillum</taxon>
    </lineage>
</organism>